<protein>
    <submittedName>
        <fullName evidence="1">CLUMA_CG006189, isoform A</fullName>
    </submittedName>
</protein>
<keyword evidence="2" id="KW-1185">Reference proteome</keyword>
<dbReference type="Proteomes" id="UP000183832">
    <property type="component" value="Unassembled WGS sequence"/>
</dbReference>
<proteinExistence type="predicted"/>
<name>A0A1J1I1A2_9DIPT</name>
<sequence length="62" mass="7217">MQHAQFLFAVQNLSTLIQFVPSISFQVDVYHTKKEMLQHIFKALILFNVLLRRCGSNAQSKH</sequence>
<dbReference type="EMBL" id="CVRI01000033">
    <property type="protein sequence ID" value="CRK92622.1"/>
    <property type="molecule type" value="Genomic_DNA"/>
</dbReference>
<reference evidence="1 2" key="1">
    <citation type="submission" date="2015-04" db="EMBL/GenBank/DDBJ databases">
        <authorList>
            <person name="Syromyatnikov M.Y."/>
            <person name="Popov V.N."/>
        </authorList>
    </citation>
    <scope>NUCLEOTIDE SEQUENCE [LARGE SCALE GENOMIC DNA]</scope>
</reference>
<accession>A0A1J1I1A2</accession>
<organism evidence="1 2">
    <name type="scientific">Clunio marinus</name>
    <dbReference type="NCBI Taxonomy" id="568069"/>
    <lineage>
        <taxon>Eukaryota</taxon>
        <taxon>Metazoa</taxon>
        <taxon>Ecdysozoa</taxon>
        <taxon>Arthropoda</taxon>
        <taxon>Hexapoda</taxon>
        <taxon>Insecta</taxon>
        <taxon>Pterygota</taxon>
        <taxon>Neoptera</taxon>
        <taxon>Endopterygota</taxon>
        <taxon>Diptera</taxon>
        <taxon>Nematocera</taxon>
        <taxon>Chironomoidea</taxon>
        <taxon>Chironomidae</taxon>
        <taxon>Clunio</taxon>
    </lineage>
</organism>
<evidence type="ECO:0000313" key="1">
    <source>
        <dbReference type="EMBL" id="CRK92622.1"/>
    </source>
</evidence>
<gene>
    <name evidence="1" type="ORF">CLUMA_CG006189</name>
</gene>
<evidence type="ECO:0000313" key="2">
    <source>
        <dbReference type="Proteomes" id="UP000183832"/>
    </source>
</evidence>
<dbReference type="AlphaFoldDB" id="A0A1J1I1A2"/>